<gene>
    <name evidence="1" type="ORF">DP120_10950</name>
</gene>
<comment type="caution">
    <text evidence="1">The sequence shown here is derived from an EMBL/GenBank/DDBJ whole genome shotgun (WGS) entry which is preliminary data.</text>
</comment>
<keyword evidence="2" id="KW-1185">Reference proteome</keyword>
<dbReference type="EMBL" id="QLZR01000004">
    <property type="protein sequence ID" value="RAZ76550.1"/>
    <property type="molecule type" value="Genomic_DNA"/>
</dbReference>
<proteinExistence type="predicted"/>
<protein>
    <submittedName>
        <fullName evidence="1">Uncharacterized protein</fullName>
    </submittedName>
</protein>
<sequence length="497" mass="54808">MKFIKNQNGYALLIVLLMVVLFLGLSATFMAGSLSNAKQEKTVDTSNQAVASAEMGVKYFSTDFQKEMELIEEELWRVTQEKVNEIIACAHTTACDEESEILARTDLLNKEMRELYIDLVTNKVNELNSITNTEVSPFSGDPIKYTIVSASDEKLNAAGGPAIDDSDTASIRVNLGMTGTSKEVTKELNAIFKVKVPDSYLDSQELLIVKTIAKENLTYENVFSPVWPSTICTAELLASIAAGNHEGLNECTLGEDQTVSEFIALIKNANLNPADFRVYASDFEDNVCDSNCNTLDFEGIAVVVPPGPGVENNLNNMDSANLVIDGYFAIGNNINNLSGTISTQTIVLRELYTDNNIQNVDNTNLLVLGNATGDNARLYVKNNFSLLNNSKLCIDIDRISKSDLDELAKKITIQNSSYIIYYTSDPANKSFELMKKEGNNYVVDTVRTDLYVQPRDTYANFLSTCGVSLTDTIEELTDLPIPNTLDPDFELDVDYNP</sequence>
<reference evidence="1 2" key="1">
    <citation type="submission" date="2018-06" db="EMBL/GenBank/DDBJ databases">
        <title>The draft genome sequences of strains SCU63 and S1.</title>
        <authorList>
            <person name="Gan L."/>
        </authorList>
    </citation>
    <scope>NUCLEOTIDE SEQUENCE [LARGE SCALE GENOMIC DNA]</scope>
    <source>
        <strain evidence="1 2">SCU63</strain>
    </source>
</reference>
<evidence type="ECO:0000313" key="1">
    <source>
        <dbReference type="EMBL" id="RAZ76550.1"/>
    </source>
</evidence>
<organism evidence="1 2">
    <name type="scientific">Planococcus halotolerans</name>
    <dbReference type="NCBI Taxonomy" id="2233542"/>
    <lineage>
        <taxon>Bacteria</taxon>
        <taxon>Bacillati</taxon>
        <taxon>Bacillota</taxon>
        <taxon>Bacilli</taxon>
        <taxon>Bacillales</taxon>
        <taxon>Caryophanaceae</taxon>
        <taxon>Planococcus</taxon>
    </lineage>
</organism>
<dbReference type="AlphaFoldDB" id="A0A365KTP2"/>
<name>A0A365KTP2_9BACL</name>
<dbReference type="RefSeq" id="WP_112223725.1">
    <property type="nucleotide sequence ID" value="NZ_CP047673.1"/>
</dbReference>
<accession>A0A365KTP2</accession>
<evidence type="ECO:0000313" key="2">
    <source>
        <dbReference type="Proteomes" id="UP000251002"/>
    </source>
</evidence>
<dbReference type="Proteomes" id="UP000251002">
    <property type="component" value="Unassembled WGS sequence"/>
</dbReference>